<dbReference type="OrthoDB" id="10259057at2759"/>
<dbReference type="AlphaFoldDB" id="A0A482WS77"/>
<dbReference type="PANTHER" id="PTHR10024:SF234">
    <property type="entry name" value="SYNAPTOTAGMIN-15-RELATED"/>
    <property type="match status" value="1"/>
</dbReference>
<keyword evidence="3" id="KW-0812">Transmembrane</keyword>
<dbReference type="Proteomes" id="UP000291343">
    <property type="component" value="Unassembled WGS sequence"/>
</dbReference>
<dbReference type="CDD" id="cd08390">
    <property type="entry name" value="C2A_Synaptotagmin-15-17"/>
    <property type="match status" value="1"/>
</dbReference>
<dbReference type="GO" id="GO:0005509">
    <property type="term" value="F:calcium ion binding"/>
    <property type="evidence" value="ECO:0007669"/>
    <property type="project" value="TreeGrafter"/>
</dbReference>
<evidence type="ECO:0000256" key="1">
    <source>
        <dbReference type="ARBA" id="ARBA00022737"/>
    </source>
</evidence>
<evidence type="ECO:0000259" key="4">
    <source>
        <dbReference type="PROSITE" id="PS50004"/>
    </source>
</evidence>
<feature type="domain" description="C2" evidence="4">
    <location>
        <begin position="302"/>
        <end position="423"/>
    </location>
</feature>
<dbReference type="SMR" id="A0A482WS77"/>
<protein>
    <recommendedName>
        <fullName evidence="4">C2 domain-containing protein</fullName>
    </recommendedName>
</protein>
<evidence type="ECO:0000256" key="3">
    <source>
        <dbReference type="SAM" id="Phobius"/>
    </source>
</evidence>
<comment type="caution">
    <text evidence="5">The sequence shown here is derived from an EMBL/GenBank/DDBJ whole genome shotgun (WGS) entry which is preliminary data.</text>
</comment>
<dbReference type="Pfam" id="PF00168">
    <property type="entry name" value="C2"/>
    <property type="match status" value="2"/>
</dbReference>
<evidence type="ECO:0000313" key="5">
    <source>
        <dbReference type="EMBL" id="RZF36353.1"/>
    </source>
</evidence>
<dbReference type="FunFam" id="2.60.40.150:FF:000237">
    <property type="entry name" value="Synaptotagmin 15"/>
    <property type="match status" value="1"/>
</dbReference>
<dbReference type="InterPro" id="IPR001565">
    <property type="entry name" value="Synaptotagmin"/>
</dbReference>
<accession>A0A482WS77</accession>
<dbReference type="InParanoid" id="A0A482WS77"/>
<dbReference type="PANTHER" id="PTHR10024">
    <property type="entry name" value="SYNAPTOTAGMIN"/>
    <property type="match status" value="1"/>
</dbReference>
<dbReference type="GO" id="GO:0005886">
    <property type="term" value="C:plasma membrane"/>
    <property type="evidence" value="ECO:0007669"/>
    <property type="project" value="TreeGrafter"/>
</dbReference>
<dbReference type="InterPro" id="IPR000008">
    <property type="entry name" value="C2_dom"/>
</dbReference>
<organism evidence="5 6">
    <name type="scientific">Laodelphax striatellus</name>
    <name type="common">Small brown planthopper</name>
    <name type="synonym">Delphax striatella</name>
    <dbReference type="NCBI Taxonomy" id="195883"/>
    <lineage>
        <taxon>Eukaryota</taxon>
        <taxon>Metazoa</taxon>
        <taxon>Ecdysozoa</taxon>
        <taxon>Arthropoda</taxon>
        <taxon>Hexapoda</taxon>
        <taxon>Insecta</taxon>
        <taxon>Pterygota</taxon>
        <taxon>Neoptera</taxon>
        <taxon>Paraneoptera</taxon>
        <taxon>Hemiptera</taxon>
        <taxon>Auchenorrhyncha</taxon>
        <taxon>Fulgoroidea</taxon>
        <taxon>Delphacidae</taxon>
        <taxon>Criomorphinae</taxon>
        <taxon>Laodelphax</taxon>
    </lineage>
</organism>
<gene>
    <name evidence="5" type="ORF">LSTR_LSTR008834</name>
</gene>
<reference evidence="5 6" key="1">
    <citation type="journal article" date="2017" name="Gigascience">
        <title>Genome sequence of the small brown planthopper, Laodelphax striatellus.</title>
        <authorList>
            <person name="Zhu J."/>
            <person name="Jiang F."/>
            <person name="Wang X."/>
            <person name="Yang P."/>
            <person name="Bao Y."/>
            <person name="Zhao W."/>
            <person name="Wang W."/>
            <person name="Lu H."/>
            <person name="Wang Q."/>
            <person name="Cui N."/>
            <person name="Li J."/>
            <person name="Chen X."/>
            <person name="Luo L."/>
            <person name="Yu J."/>
            <person name="Kang L."/>
            <person name="Cui F."/>
        </authorList>
    </citation>
    <scope>NUCLEOTIDE SEQUENCE [LARGE SCALE GENOMIC DNA]</scope>
    <source>
        <strain evidence="5">Lst14</strain>
    </source>
</reference>
<dbReference type="GO" id="GO:0030276">
    <property type="term" value="F:clathrin binding"/>
    <property type="evidence" value="ECO:0007669"/>
    <property type="project" value="TreeGrafter"/>
</dbReference>
<dbReference type="InterPro" id="IPR035892">
    <property type="entry name" value="C2_domain_sf"/>
</dbReference>
<dbReference type="GO" id="GO:0000149">
    <property type="term" value="F:SNARE binding"/>
    <property type="evidence" value="ECO:0007669"/>
    <property type="project" value="TreeGrafter"/>
</dbReference>
<sequence length="441" mass="49374">MDDTQIESAQSALLNKTQQSSSGFLIPINDVLIPTAVIVSVAVLLAVIIVIYSNWCRRKSPENDALAPSIVVYPSYGIKVPQMLSKDIAFSLPQLRGSESLEDLVQEEPVEDVGESECGGNQLTGGRAQAHRSNSFSGYSLGMIDPTLYQGALQFEDEPDFPEGHLGRIWFSLRYEASSEKLVVSLLKVKNLPSRTVGTANGCDPIVRLCLMPNGRRYQQSRQKKKTCNPFYDELFVFQVNPKELEDHILKMSVIDTGRGKRRQVIGHITFPLGQLSAQFKTGDLTHHRIDLEKETQECVSELGELLVSLLYNENQHRLTVSVIEARNIKFPDERQDSFVRVTLNQHYRTIKVKRTTTVRGSMEPKFTQGFHFNLTSANIDVTSVSLQLFQPGPGYSKGDKIIGKCVLGSYMFARGKALTHWNTALASPMEQVQQWHTLAE</sequence>
<keyword evidence="6" id="KW-1185">Reference proteome</keyword>
<dbReference type="InterPro" id="IPR047897">
    <property type="entry name" value="Synaptotagmin-15/17_C2A"/>
</dbReference>
<feature type="region of interest" description="Disordered" evidence="2">
    <location>
        <begin position="111"/>
        <end position="131"/>
    </location>
</feature>
<proteinExistence type="predicted"/>
<dbReference type="STRING" id="195883.A0A482WS77"/>
<dbReference type="Gene3D" id="2.60.40.150">
    <property type="entry name" value="C2 domain"/>
    <property type="match status" value="2"/>
</dbReference>
<feature type="transmembrane region" description="Helical" evidence="3">
    <location>
        <begin position="31"/>
        <end position="52"/>
    </location>
</feature>
<dbReference type="SMART" id="SM00239">
    <property type="entry name" value="C2"/>
    <property type="match status" value="2"/>
</dbReference>
<evidence type="ECO:0000313" key="6">
    <source>
        <dbReference type="Proteomes" id="UP000291343"/>
    </source>
</evidence>
<keyword evidence="3" id="KW-0472">Membrane</keyword>
<keyword evidence="1" id="KW-0677">Repeat</keyword>
<dbReference type="PROSITE" id="PS50004">
    <property type="entry name" value="C2"/>
    <property type="match status" value="2"/>
</dbReference>
<dbReference type="GO" id="GO:0005544">
    <property type="term" value="F:calcium-dependent phospholipid binding"/>
    <property type="evidence" value="ECO:0007669"/>
    <property type="project" value="TreeGrafter"/>
</dbReference>
<dbReference type="PRINTS" id="PR00399">
    <property type="entry name" value="SYNAPTOTAGMN"/>
</dbReference>
<dbReference type="GO" id="GO:0001786">
    <property type="term" value="F:phosphatidylserine binding"/>
    <property type="evidence" value="ECO:0007669"/>
    <property type="project" value="TreeGrafter"/>
</dbReference>
<dbReference type="GO" id="GO:0070382">
    <property type="term" value="C:exocytic vesicle"/>
    <property type="evidence" value="ECO:0007669"/>
    <property type="project" value="TreeGrafter"/>
</dbReference>
<feature type="domain" description="C2" evidence="4">
    <location>
        <begin position="165"/>
        <end position="287"/>
    </location>
</feature>
<name>A0A482WS77_LAOST</name>
<evidence type="ECO:0000256" key="2">
    <source>
        <dbReference type="SAM" id="MobiDB-lite"/>
    </source>
</evidence>
<dbReference type="GO" id="GO:0017156">
    <property type="term" value="P:calcium-ion regulated exocytosis"/>
    <property type="evidence" value="ECO:0007669"/>
    <property type="project" value="TreeGrafter"/>
</dbReference>
<dbReference type="EMBL" id="QKKF02026484">
    <property type="protein sequence ID" value="RZF36353.1"/>
    <property type="molecule type" value="Genomic_DNA"/>
</dbReference>
<keyword evidence="3" id="KW-1133">Transmembrane helix</keyword>
<dbReference type="SUPFAM" id="SSF49562">
    <property type="entry name" value="C2 domain (Calcium/lipid-binding domain, CaLB)"/>
    <property type="match status" value="2"/>
</dbReference>